<organism evidence="7 8">
    <name type="scientific">Camellia sinensis var. sinensis</name>
    <name type="common">China tea</name>
    <dbReference type="NCBI Taxonomy" id="542762"/>
    <lineage>
        <taxon>Eukaryota</taxon>
        <taxon>Viridiplantae</taxon>
        <taxon>Streptophyta</taxon>
        <taxon>Embryophyta</taxon>
        <taxon>Tracheophyta</taxon>
        <taxon>Spermatophyta</taxon>
        <taxon>Magnoliopsida</taxon>
        <taxon>eudicotyledons</taxon>
        <taxon>Gunneridae</taxon>
        <taxon>Pentapetalae</taxon>
        <taxon>asterids</taxon>
        <taxon>Ericales</taxon>
        <taxon>Theaceae</taxon>
        <taxon>Camellia</taxon>
    </lineage>
</organism>
<evidence type="ECO:0000256" key="1">
    <source>
        <dbReference type="ARBA" id="ARBA00004479"/>
    </source>
</evidence>
<sequence>MGHSKMFSSVKGSARDHGGHVAGLCEVLEKDEEAVAAVGKGLVCAYGLTLDGGAVTGIDHGLSRQSFKRKHEQSGSLSLSREVEDDCCKWEGVVCNNLTGHVLELHLQNPNTSFDFDYELNDYWFKKSALRGEINPSLLNLKLLKHLDLSLNDFEGMPIPSFIGSLANLRYLNLSKAGFVGTIPHQLGNLSSLHFLSLKSFLKMDVENLQWLLNLSHLGHLDLSYVNLTKAPNWLQIFSLTSPISLDLSGEIFVGRLEGFRENGFQGPFTKVFQNMTSLEYLDLSHNELEGPFPVLLLNMTSLQHLDLSSNIL</sequence>
<protein>
    <recommendedName>
        <fullName evidence="9">Leucine-rich repeat-containing N-terminal plant-type domain-containing protein</fullName>
    </recommendedName>
</protein>
<dbReference type="InterPro" id="IPR032675">
    <property type="entry name" value="LRR_dom_sf"/>
</dbReference>
<comment type="caution">
    <text evidence="7">The sequence shown here is derived from an EMBL/GenBank/DDBJ whole genome shotgun (WGS) entry which is preliminary data.</text>
</comment>
<evidence type="ECO:0000256" key="2">
    <source>
        <dbReference type="ARBA" id="ARBA00022692"/>
    </source>
</evidence>
<dbReference type="Gene3D" id="3.80.10.10">
    <property type="entry name" value="Ribonuclease Inhibitor"/>
    <property type="match status" value="2"/>
</dbReference>
<keyword evidence="2" id="KW-0812">Transmembrane</keyword>
<keyword evidence="3" id="KW-0732">Signal</keyword>
<evidence type="ECO:0000256" key="5">
    <source>
        <dbReference type="ARBA" id="ARBA00023136"/>
    </source>
</evidence>
<accession>A0A4S4DTF7</accession>
<dbReference type="PANTHER" id="PTHR48063:SF98">
    <property type="entry name" value="LRR RECEPTOR-LIKE SERINE_THREONINE-PROTEIN KINASE FLS2"/>
    <property type="match status" value="1"/>
</dbReference>
<dbReference type="EMBL" id="SDRB02010521">
    <property type="protein sequence ID" value="THG05985.1"/>
    <property type="molecule type" value="Genomic_DNA"/>
</dbReference>
<dbReference type="InterPro" id="IPR046956">
    <property type="entry name" value="RLP23-like"/>
</dbReference>
<keyword evidence="4" id="KW-1133">Transmembrane helix</keyword>
<name>A0A4S4DTF7_CAMSN</name>
<dbReference type="Proteomes" id="UP000306102">
    <property type="component" value="Unassembled WGS sequence"/>
</dbReference>
<keyword evidence="8" id="KW-1185">Reference proteome</keyword>
<dbReference type="Pfam" id="PF13855">
    <property type="entry name" value="LRR_8"/>
    <property type="match status" value="1"/>
</dbReference>
<dbReference type="STRING" id="542762.A0A4S4DTF7"/>
<dbReference type="SUPFAM" id="SSF52058">
    <property type="entry name" value="L domain-like"/>
    <property type="match status" value="1"/>
</dbReference>
<dbReference type="Pfam" id="PF00560">
    <property type="entry name" value="LRR_1"/>
    <property type="match status" value="1"/>
</dbReference>
<evidence type="ECO:0000256" key="6">
    <source>
        <dbReference type="ARBA" id="ARBA00023180"/>
    </source>
</evidence>
<dbReference type="GO" id="GO:0016020">
    <property type="term" value="C:membrane"/>
    <property type="evidence" value="ECO:0007669"/>
    <property type="project" value="UniProtKB-SubCell"/>
</dbReference>
<dbReference type="PANTHER" id="PTHR48063">
    <property type="entry name" value="LRR RECEPTOR-LIKE KINASE"/>
    <property type="match status" value="1"/>
</dbReference>
<evidence type="ECO:0000256" key="4">
    <source>
        <dbReference type="ARBA" id="ARBA00022989"/>
    </source>
</evidence>
<evidence type="ECO:0000313" key="8">
    <source>
        <dbReference type="Proteomes" id="UP000306102"/>
    </source>
</evidence>
<dbReference type="AlphaFoldDB" id="A0A4S4DTF7"/>
<gene>
    <name evidence="7" type="ORF">TEA_000243</name>
</gene>
<keyword evidence="5" id="KW-0472">Membrane</keyword>
<reference evidence="7 8" key="1">
    <citation type="journal article" date="2018" name="Proc. Natl. Acad. Sci. U.S.A.">
        <title>Draft genome sequence of Camellia sinensis var. sinensis provides insights into the evolution of the tea genome and tea quality.</title>
        <authorList>
            <person name="Wei C."/>
            <person name="Yang H."/>
            <person name="Wang S."/>
            <person name="Zhao J."/>
            <person name="Liu C."/>
            <person name="Gao L."/>
            <person name="Xia E."/>
            <person name="Lu Y."/>
            <person name="Tai Y."/>
            <person name="She G."/>
            <person name="Sun J."/>
            <person name="Cao H."/>
            <person name="Tong W."/>
            <person name="Gao Q."/>
            <person name="Li Y."/>
            <person name="Deng W."/>
            <person name="Jiang X."/>
            <person name="Wang W."/>
            <person name="Chen Q."/>
            <person name="Zhang S."/>
            <person name="Li H."/>
            <person name="Wu J."/>
            <person name="Wang P."/>
            <person name="Li P."/>
            <person name="Shi C."/>
            <person name="Zheng F."/>
            <person name="Jian J."/>
            <person name="Huang B."/>
            <person name="Shan D."/>
            <person name="Shi M."/>
            <person name="Fang C."/>
            <person name="Yue Y."/>
            <person name="Li F."/>
            <person name="Li D."/>
            <person name="Wei S."/>
            <person name="Han B."/>
            <person name="Jiang C."/>
            <person name="Yin Y."/>
            <person name="Xia T."/>
            <person name="Zhang Z."/>
            <person name="Bennetzen J.L."/>
            <person name="Zhao S."/>
            <person name="Wan X."/>
        </authorList>
    </citation>
    <scope>NUCLEOTIDE SEQUENCE [LARGE SCALE GENOMIC DNA]</scope>
    <source>
        <strain evidence="8">cv. Shuchazao</strain>
        <tissue evidence="7">Leaf</tissue>
    </source>
</reference>
<keyword evidence="6" id="KW-0325">Glycoprotein</keyword>
<evidence type="ECO:0008006" key="9">
    <source>
        <dbReference type="Google" id="ProtNLM"/>
    </source>
</evidence>
<comment type="subcellular location">
    <subcellularLocation>
        <location evidence="1">Membrane</location>
        <topology evidence="1">Single-pass type I membrane protein</topology>
    </subcellularLocation>
</comment>
<evidence type="ECO:0000313" key="7">
    <source>
        <dbReference type="EMBL" id="THG05985.1"/>
    </source>
</evidence>
<proteinExistence type="predicted"/>
<evidence type="ECO:0000256" key="3">
    <source>
        <dbReference type="ARBA" id="ARBA00022729"/>
    </source>
</evidence>
<dbReference type="PRINTS" id="PR00019">
    <property type="entry name" value="LEURICHRPT"/>
</dbReference>
<dbReference type="InterPro" id="IPR001611">
    <property type="entry name" value="Leu-rich_rpt"/>
</dbReference>